<feature type="transmembrane region" description="Helical" evidence="1">
    <location>
        <begin position="20"/>
        <end position="44"/>
    </location>
</feature>
<keyword evidence="1" id="KW-1133">Transmembrane helix</keyword>
<organism evidence="2">
    <name type="scientific">Phaffia rhodozyma</name>
    <name type="common">Yeast</name>
    <name type="synonym">Xanthophyllomyces dendrorhous</name>
    <dbReference type="NCBI Taxonomy" id="264483"/>
    <lineage>
        <taxon>Eukaryota</taxon>
        <taxon>Fungi</taxon>
        <taxon>Dikarya</taxon>
        <taxon>Basidiomycota</taxon>
        <taxon>Agaricomycotina</taxon>
        <taxon>Tremellomycetes</taxon>
        <taxon>Cystofilobasidiales</taxon>
        <taxon>Mrakiaceae</taxon>
        <taxon>Phaffia</taxon>
    </lineage>
</organism>
<accession>A0A0F7SRF7</accession>
<evidence type="ECO:0000256" key="1">
    <source>
        <dbReference type="SAM" id="Phobius"/>
    </source>
</evidence>
<name>A0A0F7SRF7_PHARH</name>
<reference evidence="2" key="1">
    <citation type="submission" date="2014-08" db="EMBL/GenBank/DDBJ databases">
        <authorList>
            <person name="Sharma Rahul"/>
            <person name="Thines Marco"/>
        </authorList>
    </citation>
    <scope>NUCLEOTIDE SEQUENCE</scope>
</reference>
<proteinExistence type="predicted"/>
<dbReference type="AlphaFoldDB" id="A0A0F7SRF7"/>
<dbReference type="EMBL" id="LN483124">
    <property type="protein sequence ID" value="CED82648.1"/>
    <property type="molecule type" value="Genomic_DNA"/>
</dbReference>
<keyword evidence="1" id="KW-0472">Membrane</keyword>
<keyword evidence="1" id="KW-0812">Transmembrane</keyword>
<sequence>MLRKTPTSENVPKGSGKSGPGLIVLVFFRFFFFSLDVIVITLAAQVQDRSNPWINQQRQRSGEKLTTALRGEARGARRRKKLVRLIPIMQDGQDIFLPCAWCILFALPPARKHHLPPTPLLSDGADKWGRGRACGVNVCTFLV</sequence>
<protein>
    <submittedName>
        <fullName evidence="2">Uncharacterized protein</fullName>
    </submittedName>
</protein>
<evidence type="ECO:0000313" key="2">
    <source>
        <dbReference type="EMBL" id="CED82648.1"/>
    </source>
</evidence>